<accession>A0A1U7CLD4</accession>
<dbReference type="SUPFAM" id="SSF48452">
    <property type="entry name" value="TPR-like"/>
    <property type="match status" value="2"/>
</dbReference>
<evidence type="ECO:0000313" key="2">
    <source>
        <dbReference type="Proteomes" id="UP000186309"/>
    </source>
</evidence>
<dbReference type="GO" id="GO:0008233">
    <property type="term" value="F:peptidase activity"/>
    <property type="evidence" value="ECO:0007669"/>
    <property type="project" value="UniProtKB-KW"/>
</dbReference>
<dbReference type="Proteomes" id="UP000186309">
    <property type="component" value="Chromosome"/>
</dbReference>
<dbReference type="PANTHER" id="PTHR12558">
    <property type="entry name" value="CELL DIVISION CYCLE 16,23,27"/>
    <property type="match status" value="1"/>
</dbReference>
<dbReference type="AlphaFoldDB" id="A0A1U7CLD4"/>
<dbReference type="EC" id="3.4.-.-" evidence="1"/>
<keyword evidence="1" id="KW-0378">Hydrolase</keyword>
<dbReference type="InterPro" id="IPR011990">
    <property type="entry name" value="TPR-like_helical_dom_sf"/>
</dbReference>
<proteinExistence type="predicted"/>
<sequence length="401" mass="45119">MRVVTTAFLLLGFAGPARGLTDYDAEVRQLEEAVAAIQPAKDLDPASGARWVHLRYRRATLTGSLAELEAVRIDIDEILRRQGGPVDLFRLRAQLMFKFHRLKDVEADLARAGDPRDVALRADLDFQYGRLDDARRGYEDAVRRDQTWDNLARLAFYRAKTGDPDGADRLYAAAEDQLSAKEMRSFAWLELQRGLLDLGRGRHEEAAAHYERAGRAYSGYWLMDEYNAELLAATGKFDAAVALYESVLKSTPRPETEQALGDLYAYMGRAEQAKPWHDKALAAYLASARRGEVHYYHHLVGYYADVLEDGPEAVKWARKDLELRPNPATREALAWALYREGRFDEALALVIQALASGVSDAHLTYHAAMIHLAAGRVEQGKQLLARTAALNPRYNSFHVHH</sequence>
<reference evidence="2" key="1">
    <citation type="submission" date="2016-12" db="EMBL/GenBank/DDBJ databases">
        <title>Comparative genomics of four Isosphaeraceae planctomycetes: a common pool of plasmids and glycoside hydrolase genes.</title>
        <authorList>
            <person name="Ivanova A."/>
        </authorList>
    </citation>
    <scope>NUCLEOTIDE SEQUENCE [LARGE SCALE GENOMIC DNA]</scope>
    <source>
        <strain evidence="2">PX4</strain>
    </source>
</reference>
<dbReference type="GO" id="GO:0006508">
    <property type="term" value="P:proteolysis"/>
    <property type="evidence" value="ECO:0007669"/>
    <property type="project" value="UniProtKB-KW"/>
</dbReference>
<dbReference type="RefSeq" id="WP_076343857.1">
    <property type="nucleotide sequence ID" value="NZ_CP019082.1"/>
</dbReference>
<name>A0A1U7CLD4_9BACT</name>
<keyword evidence="1" id="KW-0645">Protease</keyword>
<gene>
    <name evidence="1" type="primary">bepA_4</name>
    <name evidence="1" type="ORF">BSF38_01149</name>
</gene>
<evidence type="ECO:0000313" key="1">
    <source>
        <dbReference type="EMBL" id="APW59718.1"/>
    </source>
</evidence>
<dbReference type="Gene3D" id="1.25.40.10">
    <property type="entry name" value="Tetratricopeptide repeat domain"/>
    <property type="match status" value="2"/>
</dbReference>
<dbReference type="EMBL" id="CP019082">
    <property type="protein sequence ID" value="APW59718.1"/>
    <property type="molecule type" value="Genomic_DNA"/>
</dbReference>
<dbReference type="STRING" id="1387353.BSF38_01149"/>
<protein>
    <submittedName>
        <fullName evidence="1">Beta-barrel assembly-enhancing protease</fullName>
        <ecNumber evidence="1">3.4.-.-</ecNumber>
    </submittedName>
</protein>
<dbReference type="PANTHER" id="PTHR12558:SF13">
    <property type="entry name" value="CELL DIVISION CYCLE PROTEIN 27 HOMOLOG"/>
    <property type="match status" value="1"/>
</dbReference>
<keyword evidence="2" id="KW-1185">Reference proteome</keyword>
<dbReference type="KEGG" id="pbor:BSF38_01149"/>
<dbReference type="OrthoDB" id="263673at2"/>
<organism evidence="1 2">
    <name type="scientific">Paludisphaera borealis</name>
    <dbReference type="NCBI Taxonomy" id="1387353"/>
    <lineage>
        <taxon>Bacteria</taxon>
        <taxon>Pseudomonadati</taxon>
        <taxon>Planctomycetota</taxon>
        <taxon>Planctomycetia</taxon>
        <taxon>Isosphaerales</taxon>
        <taxon>Isosphaeraceae</taxon>
        <taxon>Paludisphaera</taxon>
    </lineage>
</organism>